<dbReference type="Gene3D" id="3.40.190.10">
    <property type="entry name" value="Periplasmic binding protein-like II"/>
    <property type="match status" value="1"/>
</dbReference>
<dbReference type="GO" id="GO:0030288">
    <property type="term" value="C:outer membrane-bounded periplasmic space"/>
    <property type="evidence" value="ECO:0007669"/>
    <property type="project" value="UniProtKB-ARBA"/>
</dbReference>
<evidence type="ECO:0000313" key="7">
    <source>
        <dbReference type="EMBL" id="NDL61741.1"/>
    </source>
</evidence>
<evidence type="ECO:0000256" key="2">
    <source>
        <dbReference type="ARBA" id="ARBA00005695"/>
    </source>
</evidence>
<dbReference type="InterPro" id="IPR030678">
    <property type="entry name" value="Peptide/Ni-bd"/>
</dbReference>
<accession>A0A845SGI5</accession>
<keyword evidence="8" id="KW-1185">Reference proteome</keyword>
<keyword evidence="4 5" id="KW-0732">Signal</keyword>
<evidence type="ECO:0000256" key="3">
    <source>
        <dbReference type="ARBA" id="ARBA00022448"/>
    </source>
</evidence>
<feature type="signal peptide" evidence="5">
    <location>
        <begin position="1"/>
        <end position="28"/>
    </location>
</feature>
<dbReference type="PANTHER" id="PTHR30290">
    <property type="entry name" value="PERIPLASMIC BINDING COMPONENT OF ABC TRANSPORTER"/>
    <property type="match status" value="1"/>
</dbReference>
<dbReference type="Proteomes" id="UP000461443">
    <property type="component" value="Unassembled WGS sequence"/>
</dbReference>
<proteinExistence type="inferred from homology"/>
<comment type="similarity">
    <text evidence="2">Belongs to the bacterial solute-binding protein 5 family.</text>
</comment>
<dbReference type="PROSITE" id="PS51257">
    <property type="entry name" value="PROKAR_LIPOPROTEIN"/>
    <property type="match status" value="1"/>
</dbReference>
<feature type="chain" id="PRO_5032433723" evidence="5">
    <location>
        <begin position="29"/>
        <end position="536"/>
    </location>
</feature>
<protein>
    <submittedName>
        <fullName evidence="7">ABC transporter substrate-binding protein</fullName>
    </submittedName>
</protein>
<reference evidence="7 8" key="1">
    <citation type="submission" date="2019-12" db="EMBL/GenBank/DDBJ databases">
        <authorList>
            <person name="Lee S.D."/>
        </authorList>
    </citation>
    <scope>NUCLEOTIDE SEQUENCE [LARGE SCALE GENOMIC DNA]</scope>
    <source>
        <strain evidence="7 8">SAP-6</strain>
    </source>
</reference>
<dbReference type="Gene3D" id="3.10.105.10">
    <property type="entry name" value="Dipeptide-binding Protein, Domain 3"/>
    <property type="match status" value="1"/>
</dbReference>
<evidence type="ECO:0000313" key="8">
    <source>
        <dbReference type="Proteomes" id="UP000461443"/>
    </source>
</evidence>
<sequence>MHNTRKRALNNLIGLTLGCAVLPLAAQAQTPADSLVMAWNIDAISTFDPAQIGEVVTNEIIKNTCDTLVDFDPKDESQVIPRLAKSWDISPDRRRITFHLNSGLTFPSGNKATAKDVAWSLQRVVLLGFGNSATLTEYGFDKDNVTQRITAPDDDTLVMGFDQPYPTNLVLQAIAANNVSTTLDRALVEQNAVNGDMGNKYLTTHTACVGPYQLMRWNAGEGVMLQANKEYWGAAPKLQRILIRHVAETGTQRLLLTQGDVDIARDLAPDDLRDLDQGGQVKIEKVLKPQLFFWTFNSEDPIFKNPKVRLAMRYLIDYQGLASTVMPYLGVPRASFAQLGAYGALDKDAGQPFKLDLAKAKQLLTEAGYPDGFSAKLIIGTLPHSAPIAQSTQENASKIGVRLSIESMANAQLFSRVRGREFQSAMMAWQTAVPDAHGNASRLVFNPDNSKEAKKTQYPSWRAAYFDPAMNRQVTDALLEPDAQKRIARYHTLQEEQMQQGPMAIMFQMYNTAGLTKQVKDWTWNGFRVYYAVAAK</sequence>
<evidence type="ECO:0000256" key="1">
    <source>
        <dbReference type="ARBA" id="ARBA00004196"/>
    </source>
</evidence>
<gene>
    <name evidence="7" type="ORF">GRH90_03060</name>
</gene>
<dbReference type="SUPFAM" id="SSF53850">
    <property type="entry name" value="Periplasmic binding protein-like II"/>
    <property type="match status" value="1"/>
</dbReference>
<dbReference type="CDD" id="cd08512">
    <property type="entry name" value="PBP2_NikA_DppA_OppA_like_7"/>
    <property type="match status" value="1"/>
</dbReference>
<evidence type="ECO:0000259" key="6">
    <source>
        <dbReference type="Pfam" id="PF00496"/>
    </source>
</evidence>
<feature type="domain" description="Solute-binding protein family 5" evidence="6">
    <location>
        <begin position="78"/>
        <end position="448"/>
    </location>
</feature>
<dbReference type="GO" id="GO:1904680">
    <property type="term" value="F:peptide transmembrane transporter activity"/>
    <property type="evidence" value="ECO:0007669"/>
    <property type="project" value="TreeGrafter"/>
</dbReference>
<dbReference type="GO" id="GO:0015833">
    <property type="term" value="P:peptide transport"/>
    <property type="evidence" value="ECO:0007669"/>
    <property type="project" value="TreeGrafter"/>
</dbReference>
<organism evidence="7 8">
    <name type="scientific">Acerihabitans arboris</name>
    <dbReference type="NCBI Taxonomy" id="2691583"/>
    <lineage>
        <taxon>Bacteria</taxon>
        <taxon>Pseudomonadati</taxon>
        <taxon>Pseudomonadota</taxon>
        <taxon>Gammaproteobacteria</taxon>
        <taxon>Enterobacterales</taxon>
        <taxon>Pectobacteriaceae</taxon>
        <taxon>Acerihabitans</taxon>
    </lineage>
</organism>
<name>A0A845SGI5_9GAMM</name>
<dbReference type="PANTHER" id="PTHR30290:SF10">
    <property type="entry name" value="PERIPLASMIC OLIGOPEPTIDE-BINDING PROTEIN-RELATED"/>
    <property type="match status" value="1"/>
</dbReference>
<dbReference type="Pfam" id="PF00496">
    <property type="entry name" value="SBP_bac_5"/>
    <property type="match status" value="1"/>
</dbReference>
<comment type="subcellular location">
    <subcellularLocation>
        <location evidence="1">Cell envelope</location>
    </subcellularLocation>
</comment>
<evidence type="ECO:0000256" key="4">
    <source>
        <dbReference type="ARBA" id="ARBA00022729"/>
    </source>
</evidence>
<dbReference type="GO" id="GO:0043190">
    <property type="term" value="C:ATP-binding cassette (ABC) transporter complex"/>
    <property type="evidence" value="ECO:0007669"/>
    <property type="project" value="InterPro"/>
</dbReference>
<evidence type="ECO:0000256" key="5">
    <source>
        <dbReference type="SAM" id="SignalP"/>
    </source>
</evidence>
<dbReference type="EMBL" id="WUBS01000002">
    <property type="protein sequence ID" value="NDL61741.1"/>
    <property type="molecule type" value="Genomic_DNA"/>
</dbReference>
<comment type="caution">
    <text evidence="7">The sequence shown here is derived from an EMBL/GenBank/DDBJ whole genome shotgun (WGS) entry which is preliminary data.</text>
</comment>
<dbReference type="InterPro" id="IPR000914">
    <property type="entry name" value="SBP_5_dom"/>
</dbReference>
<dbReference type="Gene3D" id="3.90.76.10">
    <property type="entry name" value="Dipeptide-binding Protein, Domain 1"/>
    <property type="match status" value="1"/>
</dbReference>
<dbReference type="RefSeq" id="WP_162364427.1">
    <property type="nucleotide sequence ID" value="NZ_WUBS01000002.1"/>
</dbReference>
<dbReference type="AlphaFoldDB" id="A0A845SGI5"/>
<keyword evidence="3" id="KW-0813">Transport</keyword>
<reference evidence="7 8" key="2">
    <citation type="submission" date="2020-02" db="EMBL/GenBank/DDBJ databases">
        <title>The new genus of Enterobacteriales.</title>
        <authorList>
            <person name="Kim I.S."/>
        </authorList>
    </citation>
    <scope>NUCLEOTIDE SEQUENCE [LARGE SCALE GENOMIC DNA]</scope>
    <source>
        <strain evidence="7 8">SAP-6</strain>
    </source>
</reference>
<dbReference type="InterPro" id="IPR039424">
    <property type="entry name" value="SBP_5"/>
</dbReference>
<dbReference type="PIRSF" id="PIRSF002741">
    <property type="entry name" value="MppA"/>
    <property type="match status" value="1"/>
</dbReference>